<accession>A0ABY2H7E9</accession>
<feature type="transmembrane region" description="Helical" evidence="1">
    <location>
        <begin position="24"/>
        <end position="42"/>
    </location>
</feature>
<proteinExistence type="predicted"/>
<keyword evidence="3" id="KW-1185">Reference proteome</keyword>
<organism evidence="2 3">
    <name type="scientific">Trichoderma ghanense</name>
    <dbReference type="NCBI Taxonomy" id="65468"/>
    <lineage>
        <taxon>Eukaryota</taxon>
        <taxon>Fungi</taxon>
        <taxon>Dikarya</taxon>
        <taxon>Ascomycota</taxon>
        <taxon>Pezizomycotina</taxon>
        <taxon>Sordariomycetes</taxon>
        <taxon>Hypocreomycetidae</taxon>
        <taxon>Hypocreales</taxon>
        <taxon>Hypocreaceae</taxon>
        <taxon>Trichoderma</taxon>
    </lineage>
</organism>
<keyword evidence="1" id="KW-0812">Transmembrane</keyword>
<dbReference type="EMBL" id="PPTA01000004">
    <property type="protein sequence ID" value="TFB04011.1"/>
    <property type="molecule type" value="Genomic_DNA"/>
</dbReference>
<evidence type="ECO:0000313" key="2">
    <source>
        <dbReference type="EMBL" id="TFB04011.1"/>
    </source>
</evidence>
<keyword evidence="1" id="KW-0472">Membrane</keyword>
<reference evidence="2 3" key="1">
    <citation type="submission" date="2018-01" db="EMBL/GenBank/DDBJ databases">
        <title>Genome characterization of the sugarcane-associated fungus Trichoderma ghanense CCMA-1212 and their application in lignocelulose bioconversion.</title>
        <authorList>
            <person name="Steindorff A.S."/>
            <person name="Mendes T.D."/>
            <person name="Vilela E.S.D."/>
            <person name="Rodrigues D.S."/>
            <person name="Formighieri E.F."/>
            <person name="Melo I.S."/>
            <person name="Favaro L.C.L."/>
        </authorList>
    </citation>
    <scope>NUCLEOTIDE SEQUENCE [LARGE SCALE GENOMIC DNA]</scope>
    <source>
        <strain evidence="2 3">CCMA-1212</strain>
    </source>
</reference>
<dbReference type="RefSeq" id="XP_073560212.1">
    <property type="nucleotide sequence ID" value="XM_073701064.1"/>
</dbReference>
<comment type="caution">
    <text evidence="2">The sequence shown here is derived from an EMBL/GenBank/DDBJ whole genome shotgun (WGS) entry which is preliminary data.</text>
</comment>
<evidence type="ECO:0000256" key="1">
    <source>
        <dbReference type="SAM" id="Phobius"/>
    </source>
</evidence>
<dbReference type="Proteomes" id="UP001642720">
    <property type="component" value="Unassembled WGS sequence"/>
</dbReference>
<sequence>MPSPCMAAAAAAAAVKAGDMQGHLIGAAYCIDFVLIVVAPISRLSSSMFKARFTGRSERTPVAAPKWSCYPLHRNTPHTCKCRLPAPDRSDMALCLISFLIHNLLPLSHLFGWRAINYDWVSGRVHGEAAVCCLWRQSWGKALECVATAPCIPLPYGENSARNEELRLLWCLFRRHHSVCDMALTIDELVSQ</sequence>
<dbReference type="GeneID" id="300575514"/>
<evidence type="ECO:0008006" key="4">
    <source>
        <dbReference type="Google" id="ProtNLM"/>
    </source>
</evidence>
<name>A0ABY2H7E9_9HYPO</name>
<evidence type="ECO:0000313" key="3">
    <source>
        <dbReference type="Proteomes" id="UP001642720"/>
    </source>
</evidence>
<protein>
    <recommendedName>
        <fullName evidence="4">Secreted protein</fullName>
    </recommendedName>
</protein>
<gene>
    <name evidence="2" type="ORF">CCMA1212_003729</name>
</gene>
<keyword evidence="1" id="KW-1133">Transmembrane helix</keyword>